<name>A0A921STN5_9FIRM</name>
<proteinExistence type="predicted"/>
<dbReference type="RefSeq" id="WP_295369984.1">
    <property type="nucleotide sequence ID" value="NZ_DYUC01000122.1"/>
</dbReference>
<gene>
    <name evidence="1" type="ORF">K8V01_12045</name>
</gene>
<organism evidence="1 2">
    <name type="scientific">Pseudoflavonifractor capillosus</name>
    <dbReference type="NCBI Taxonomy" id="106588"/>
    <lineage>
        <taxon>Bacteria</taxon>
        <taxon>Bacillati</taxon>
        <taxon>Bacillota</taxon>
        <taxon>Clostridia</taxon>
        <taxon>Eubacteriales</taxon>
        <taxon>Oscillospiraceae</taxon>
        <taxon>Pseudoflavonifractor</taxon>
    </lineage>
</organism>
<dbReference type="AlphaFoldDB" id="A0A921STN5"/>
<reference evidence="1" key="1">
    <citation type="journal article" date="2021" name="PeerJ">
        <title>Extensive microbial diversity within the chicken gut microbiome revealed by metagenomics and culture.</title>
        <authorList>
            <person name="Gilroy R."/>
            <person name="Ravi A."/>
            <person name="Getino M."/>
            <person name="Pursley I."/>
            <person name="Horton D.L."/>
            <person name="Alikhan N.F."/>
            <person name="Baker D."/>
            <person name="Gharbi K."/>
            <person name="Hall N."/>
            <person name="Watson M."/>
            <person name="Adriaenssens E.M."/>
            <person name="Foster-Nyarko E."/>
            <person name="Jarju S."/>
            <person name="Secka A."/>
            <person name="Antonio M."/>
            <person name="Oren A."/>
            <person name="Chaudhuri R.R."/>
            <person name="La Ragione R."/>
            <person name="Hildebrand F."/>
            <person name="Pallen M.J."/>
        </authorList>
    </citation>
    <scope>NUCLEOTIDE SEQUENCE</scope>
    <source>
        <strain evidence="1">CHK179-5677</strain>
    </source>
</reference>
<sequence length="179" mass="19254">MFHTILVGPSGKGRSLWMEALLNALPSSLPLWGYRTPKEAADGTGRAPIRLYPVGQSAKEYGPILLGWCRDRQAVSIPEAFDHCAGLVEQAAPGGLLLLDELGPMESRSPRFCRAVLNALSGDTPILAWVRDLDTPFLAAVRSHPRARCFYPPPACDPALLETLSAFLAAQLAPGGRPL</sequence>
<dbReference type="Gene3D" id="3.40.50.300">
    <property type="entry name" value="P-loop containing nucleotide triphosphate hydrolases"/>
    <property type="match status" value="1"/>
</dbReference>
<protein>
    <submittedName>
        <fullName evidence="1">Nucleoside-triphosphatase</fullName>
    </submittedName>
</protein>
<dbReference type="GO" id="GO:0017111">
    <property type="term" value="F:ribonucleoside triphosphate phosphatase activity"/>
    <property type="evidence" value="ECO:0007669"/>
    <property type="project" value="InterPro"/>
</dbReference>
<dbReference type="EMBL" id="DYUC01000122">
    <property type="protein sequence ID" value="HJG87728.1"/>
    <property type="molecule type" value="Genomic_DNA"/>
</dbReference>
<accession>A0A921STN5</accession>
<dbReference type="InterPro" id="IPR027417">
    <property type="entry name" value="P-loop_NTPase"/>
</dbReference>
<dbReference type="InterPro" id="IPR004948">
    <property type="entry name" value="Nuc-triphosphatase_THEP1"/>
</dbReference>
<dbReference type="SUPFAM" id="SSF52540">
    <property type="entry name" value="P-loop containing nucleoside triphosphate hydrolases"/>
    <property type="match status" value="1"/>
</dbReference>
<reference evidence="1" key="2">
    <citation type="submission" date="2021-09" db="EMBL/GenBank/DDBJ databases">
        <authorList>
            <person name="Gilroy R."/>
        </authorList>
    </citation>
    <scope>NUCLEOTIDE SEQUENCE</scope>
    <source>
        <strain evidence="1">CHK179-5677</strain>
    </source>
</reference>
<dbReference type="Proteomes" id="UP000760668">
    <property type="component" value="Unassembled WGS sequence"/>
</dbReference>
<evidence type="ECO:0000313" key="1">
    <source>
        <dbReference type="EMBL" id="HJG87728.1"/>
    </source>
</evidence>
<comment type="caution">
    <text evidence="1">The sequence shown here is derived from an EMBL/GenBank/DDBJ whole genome shotgun (WGS) entry which is preliminary data.</text>
</comment>
<dbReference type="Pfam" id="PF03266">
    <property type="entry name" value="NTPase_1"/>
    <property type="match status" value="1"/>
</dbReference>
<evidence type="ECO:0000313" key="2">
    <source>
        <dbReference type="Proteomes" id="UP000760668"/>
    </source>
</evidence>